<gene>
    <name evidence="2" type="ORF">Tci_933225</name>
</gene>
<dbReference type="EMBL" id="BKCJ011888839">
    <property type="protein sequence ID" value="GFD61256.1"/>
    <property type="molecule type" value="Genomic_DNA"/>
</dbReference>
<name>A0A699XTK2_TANCI</name>
<feature type="non-terminal residue" evidence="2">
    <location>
        <position position="78"/>
    </location>
</feature>
<accession>A0A699XTK2</accession>
<feature type="compositionally biased region" description="Basic and acidic residues" evidence="1">
    <location>
        <begin position="22"/>
        <end position="32"/>
    </location>
</feature>
<evidence type="ECO:0000256" key="1">
    <source>
        <dbReference type="SAM" id="MobiDB-lite"/>
    </source>
</evidence>
<feature type="region of interest" description="Disordered" evidence="1">
    <location>
        <begin position="1"/>
        <end position="78"/>
    </location>
</feature>
<reference evidence="2" key="1">
    <citation type="journal article" date="2019" name="Sci. Rep.">
        <title>Draft genome of Tanacetum cinerariifolium, the natural source of mosquito coil.</title>
        <authorList>
            <person name="Yamashiro T."/>
            <person name="Shiraishi A."/>
            <person name="Satake H."/>
            <person name="Nakayama K."/>
        </authorList>
    </citation>
    <scope>NUCLEOTIDE SEQUENCE</scope>
</reference>
<comment type="caution">
    <text evidence="2">The sequence shown here is derived from an EMBL/GenBank/DDBJ whole genome shotgun (WGS) entry which is preliminary data.</text>
</comment>
<feature type="compositionally biased region" description="Basic and acidic residues" evidence="1">
    <location>
        <begin position="42"/>
        <end position="70"/>
    </location>
</feature>
<protein>
    <submittedName>
        <fullName evidence="2">Uncharacterized protein</fullName>
    </submittedName>
</protein>
<proteinExistence type="predicted"/>
<dbReference type="AlphaFoldDB" id="A0A699XTK2"/>
<sequence>RPADRNGGTGERVFEDQAPADHPGDALAERGVAEGIGAARGGDQRRKLGISERRAAANDAADHEGEDHRRAGTFGADA</sequence>
<evidence type="ECO:0000313" key="2">
    <source>
        <dbReference type="EMBL" id="GFD61256.1"/>
    </source>
</evidence>
<organism evidence="2">
    <name type="scientific">Tanacetum cinerariifolium</name>
    <name type="common">Dalmatian daisy</name>
    <name type="synonym">Chrysanthemum cinerariifolium</name>
    <dbReference type="NCBI Taxonomy" id="118510"/>
    <lineage>
        <taxon>Eukaryota</taxon>
        <taxon>Viridiplantae</taxon>
        <taxon>Streptophyta</taxon>
        <taxon>Embryophyta</taxon>
        <taxon>Tracheophyta</taxon>
        <taxon>Spermatophyta</taxon>
        <taxon>Magnoliopsida</taxon>
        <taxon>eudicotyledons</taxon>
        <taxon>Gunneridae</taxon>
        <taxon>Pentapetalae</taxon>
        <taxon>asterids</taxon>
        <taxon>campanulids</taxon>
        <taxon>Asterales</taxon>
        <taxon>Asteraceae</taxon>
        <taxon>Asteroideae</taxon>
        <taxon>Anthemideae</taxon>
        <taxon>Anthemidinae</taxon>
        <taxon>Tanacetum</taxon>
    </lineage>
</organism>
<feature type="non-terminal residue" evidence="2">
    <location>
        <position position="1"/>
    </location>
</feature>